<dbReference type="InterPro" id="IPR005467">
    <property type="entry name" value="His_kinase_dom"/>
</dbReference>
<sequence length="592" mass="67067">MKISTKFIASSAVVTALMTVVVGGSTVLRNQADKSIHQKFEKSSRMIEVALQSEIDLTNEIIILKDYVLLKDRYLDIEKYQTKFLADINELERLMPQAPELDAIVRRHQFLVRLASELADPIDTLSETYLADSQQDFRAINAFNRDIDFFLTKLIDRARQQEFLAEQELAQLQRTSQMVSYAIVIFILLVPVGNFVLILLPVIRSLGKLQRGAQTISAGNLDYCLNLQTGDEIEQLSHEFSRMVAKLAKSHSVLVERSSELTKLNHSLENEISDRERALRERKQAQTELQQTLHELQSTQSQLIQTEKMSSLGQLVAGVAHEINNPVNFIHGNITHASQYTQDLLELLHLYQVEFPNPGDEIQEKLKDIDFEFLLDDLPKILSSMKMGSVRIQQIVLSLRTFSRLDEADMKEVDIHEGIDSTLLILQNRLRAKPEHPQIQIIKEYGQLPLVECYAGQLNQVFMNIINNAIDALESHNDQRSLEDIHTHPSKITICTQLISNNQVLVRIADNGPGITGEVQQKLFDPFFTTKAVGQGTGLGLSISYQIIVQRHSGVLGCESELGKGTEFWINIPLHQQKKQQICKTELETVQA</sequence>
<reference evidence="12" key="1">
    <citation type="submission" date="2019-07" db="EMBL/GenBank/DDBJ databases">
        <title>Toxilogical consequences of a new and cryptic species of cyanobacteria (Komarekiella delphini-convector) recovered from the epidermis of a bottlenose dolphin and 1500 ft. in the air.</title>
        <authorList>
            <person name="Brown A.O."/>
            <person name="Dvorak P."/>
            <person name="Villanueva C.D."/>
            <person name="Foss A.J."/>
            <person name="Garvey A.D."/>
            <person name="Gibson Q.A."/>
            <person name="Johansen J.R."/>
            <person name="Casamatta D.A."/>
        </authorList>
    </citation>
    <scope>NUCLEOTIDE SEQUENCE</scope>
    <source>
        <strain evidence="12">SJRDD-AB1</strain>
    </source>
</reference>
<keyword evidence="4" id="KW-0597">Phosphoprotein</keyword>
<name>A0AA40SZD6_9NOST</name>
<feature type="coiled-coil region" evidence="8">
    <location>
        <begin position="268"/>
        <end position="302"/>
    </location>
</feature>
<protein>
    <recommendedName>
        <fullName evidence="3">histidine kinase</fullName>
        <ecNumber evidence="3">2.7.13.3</ecNumber>
    </recommendedName>
</protein>
<dbReference type="EC" id="2.7.13.3" evidence="3"/>
<evidence type="ECO:0000256" key="7">
    <source>
        <dbReference type="ARBA" id="ARBA00023012"/>
    </source>
</evidence>
<dbReference type="SUPFAM" id="SSF158472">
    <property type="entry name" value="HAMP domain-like"/>
    <property type="match status" value="1"/>
</dbReference>
<dbReference type="SUPFAM" id="SSF47384">
    <property type="entry name" value="Homodimeric domain of signal transducing histidine kinase"/>
    <property type="match status" value="1"/>
</dbReference>
<dbReference type="CDD" id="cd06225">
    <property type="entry name" value="HAMP"/>
    <property type="match status" value="1"/>
</dbReference>
<evidence type="ECO:0000256" key="8">
    <source>
        <dbReference type="SAM" id="Coils"/>
    </source>
</evidence>
<keyword evidence="8" id="KW-0175">Coiled coil</keyword>
<dbReference type="Proteomes" id="UP001165986">
    <property type="component" value="Unassembled WGS sequence"/>
</dbReference>
<keyword evidence="6" id="KW-0418">Kinase</keyword>
<accession>A0AA40SZD6</accession>
<evidence type="ECO:0000313" key="12">
    <source>
        <dbReference type="EMBL" id="MBD6617844.1"/>
    </source>
</evidence>
<keyword evidence="9" id="KW-1133">Transmembrane helix</keyword>
<evidence type="ECO:0000256" key="1">
    <source>
        <dbReference type="ARBA" id="ARBA00000085"/>
    </source>
</evidence>
<evidence type="ECO:0000259" key="10">
    <source>
        <dbReference type="PROSITE" id="PS50109"/>
    </source>
</evidence>
<dbReference type="SUPFAM" id="SSF55874">
    <property type="entry name" value="ATPase domain of HSP90 chaperone/DNA topoisomerase II/histidine kinase"/>
    <property type="match status" value="1"/>
</dbReference>
<keyword evidence="5" id="KW-0808">Transferase</keyword>
<dbReference type="PROSITE" id="PS50109">
    <property type="entry name" value="HIS_KIN"/>
    <property type="match status" value="1"/>
</dbReference>
<organism evidence="12 13">
    <name type="scientific">Komarekiella delphini-convector SJRDD-AB1</name>
    <dbReference type="NCBI Taxonomy" id="2593771"/>
    <lineage>
        <taxon>Bacteria</taxon>
        <taxon>Bacillati</taxon>
        <taxon>Cyanobacteriota</taxon>
        <taxon>Cyanophyceae</taxon>
        <taxon>Nostocales</taxon>
        <taxon>Nostocaceae</taxon>
        <taxon>Komarekiella</taxon>
        <taxon>Komarekiella delphini-convector</taxon>
    </lineage>
</organism>
<dbReference type="InterPro" id="IPR003660">
    <property type="entry name" value="HAMP_dom"/>
</dbReference>
<feature type="domain" description="HAMP" evidence="11">
    <location>
        <begin position="200"/>
        <end position="252"/>
    </location>
</feature>
<comment type="subcellular location">
    <subcellularLocation>
        <location evidence="2">Membrane</location>
    </subcellularLocation>
</comment>
<dbReference type="RefSeq" id="WP_191759058.1">
    <property type="nucleotide sequence ID" value="NZ_VJXY01000020.1"/>
</dbReference>
<keyword evidence="9" id="KW-0812">Transmembrane</keyword>
<evidence type="ECO:0000313" key="13">
    <source>
        <dbReference type="Proteomes" id="UP001165986"/>
    </source>
</evidence>
<dbReference type="InterPro" id="IPR003594">
    <property type="entry name" value="HATPase_dom"/>
</dbReference>
<proteinExistence type="predicted"/>
<dbReference type="Pfam" id="PF00672">
    <property type="entry name" value="HAMP"/>
    <property type="match status" value="1"/>
</dbReference>
<keyword evidence="13" id="KW-1185">Reference proteome</keyword>
<dbReference type="Pfam" id="PF02518">
    <property type="entry name" value="HATPase_c"/>
    <property type="match status" value="1"/>
</dbReference>
<comment type="catalytic activity">
    <reaction evidence="1">
        <text>ATP + protein L-histidine = ADP + protein N-phospho-L-histidine.</text>
        <dbReference type="EC" id="2.7.13.3"/>
    </reaction>
</comment>
<dbReference type="PANTHER" id="PTHR43065:SF50">
    <property type="entry name" value="HISTIDINE KINASE"/>
    <property type="match status" value="1"/>
</dbReference>
<dbReference type="GO" id="GO:0000155">
    <property type="term" value="F:phosphorelay sensor kinase activity"/>
    <property type="evidence" value="ECO:0007669"/>
    <property type="project" value="InterPro"/>
</dbReference>
<dbReference type="PROSITE" id="PS50885">
    <property type="entry name" value="HAMP"/>
    <property type="match status" value="1"/>
</dbReference>
<dbReference type="InterPro" id="IPR004358">
    <property type="entry name" value="Sig_transdc_His_kin-like_C"/>
</dbReference>
<keyword evidence="7" id="KW-0902">Two-component regulatory system</keyword>
<dbReference type="InterPro" id="IPR036097">
    <property type="entry name" value="HisK_dim/P_sf"/>
</dbReference>
<evidence type="ECO:0000256" key="9">
    <source>
        <dbReference type="SAM" id="Phobius"/>
    </source>
</evidence>
<evidence type="ECO:0000259" key="11">
    <source>
        <dbReference type="PROSITE" id="PS50885"/>
    </source>
</evidence>
<comment type="caution">
    <text evidence="12">The sequence shown here is derived from an EMBL/GenBank/DDBJ whole genome shotgun (WGS) entry which is preliminary data.</text>
</comment>
<dbReference type="SMART" id="SM00387">
    <property type="entry name" value="HATPase_c"/>
    <property type="match status" value="1"/>
</dbReference>
<gene>
    <name evidence="12" type="ORF">FNW02_18925</name>
</gene>
<dbReference type="PANTHER" id="PTHR43065">
    <property type="entry name" value="SENSOR HISTIDINE KINASE"/>
    <property type="match status" value="1"/>
</dbReference>
<dbReference type="EMBL" id="VJXY01000020">
    <property type="protein sequence ID" value="MBD6617844.1"/>
    <property type="molecule type" value="Genomic_DNA"/>
</dbReference>
<keyword evidence="9" id="KW-0472">Membrane</keyword>
<dbReference type="AlphaFoldDB" id="A0AA40SZD6"/>
<dbReference type="InterPro" id="IPR003661">
    <property type="entry name" value="HisK_dim/P_dom"/>
</dbReference>
<evidence type="ECO:0000256" key="5">
    <source>
        <dbReference type="ARBA" id="ARBA00022679"/>
    </source>
</evidence>
<evidence type="ECO:0000256" key="2">
    <source>
        <dbReference type="ARBA" id="ARBA00004370"/>
    </source>
</evidence>
<dbReference type="SMART" id="SM00304">
    <property type="entry name" value="HAMP"/>
    <property type="match status" value="1"/>
</dbReference>
<dbReference type="CDD" id="cd00082">
    <property type="entry name" value="HisKA"/>
    <property type="match status" value="1"/>
</dbReference>
<feature type="transmembrane region" description="Helical" evidence="9">
    <location>
        <begin position="178"/>
        <end position="203"/>
    </location>
</feature>
<dbReference type="Gene3D" id="1.10.287.130">
    <property type="match status" value="1"/>
</dbReference>
<dbReference type="Gene3D" id="3.30.565.10">
    <property type="entry name" value="Histidine kinase-like ATPase, C-terminal domain"/>
    <property type="match status" value="1"/>
</dbReference>
<dbReference type="PRINTS" id="PR00344">
    <property type="entry name" value="BCTRLSENSOR"/>
</dbReference>
<evidence type="ECO:0000256" key="6">
    <source>
        <dbReference type="ARBA" id="ARBA00022777"/>
    </source>
</evidence>
<feature type="domain" description="Histidine kinase" evidence="10">
    <location>
        <begin position="318"/>
        <end position="576"/>
    </location>
</feature>
<dbReference type="InterPro" id="IPR036890">
    <property type="entry name" value="HATPase_C_sf"/>
</dbReference>
<evidence type="ECO:0000256" key="4">
    <source>
        <dbReference type="ARBA" id="ARBA00022553"/>
    </source>
</evidence>
<dbReference type="Gene3D" id="6.10.340.10">
    <property type="match status" value="1"/>
</dbReference>
<dbReference type="GO" id="GO:0016020">
    <property type="term" value="C:membrane"/>
    <property type="evidence" value="ECO:0007669"/>
    <property type="project" value="UniProtKB-SubCell"/>
</dbReference>
<evidence type="ECO:0000256" key="3">
    <source>
        <dbReference type="ARBA" id="ARBA00012438"/>
    </source>
</evidence>